<feature type="transmembrane region" description="Helical" evidence="21">
    <location>
        <begin position="1099"/>
        <end position="1121"/>
    </location>
</feature>
<keyword evidence="13 21" id="KW-1133">Transmembrane helix</keyword>
<dbReference type="InterPro" id="IPR003439">
    <property type="entry name" value="ABC_transporter-like_ATP-bd"/>
</dbReference>
<evidence type="ECO:0000256" key="13">
    <source>
        <dbReference type="ARBA" id="ARBA00022989"/>
    </source>
</evidence>
<dbReference type="PANTHER" id="PTHR23429">
    <property type="entry name" value="GLUCOSE-6-PHOSPHATE 1-DEHYDROGENASE G6PD"/>
    <property type="match status" value="1"/>
</dbReference>
<evidence type="ECO:0000256" key="15">
    <source>
        <dbReference type="ARBA" id="ARBA00023125"/>
    </source>
</evidence>
<dbReference type="Pfam" id="PF12698">
    <property type="entry name" value="ABC2_membrane_3"/>
    <property type="match status" value="1"/>
</dbReference>
<dbReference type="InterPro" id="IPR036890">
    <property type="entry name" value="HATPase_C_sf"/>
</dbReference>
<keyword evidence="11" id="KW-0067">ATP-binding</keyword>
<dbReference type="InterPro" id="IPR001282">
    <property type="entry name" value="G6P_DH"/>
</dbReference>
<keyword evidence="12" id="KW-0521">NADP</keyword>
<dbReference type="Pfam" id="PF13732">
    <property type="entry name" value="DrrA1-3_C"/>
    <property type="match status" value="1"/>
</dbReference>
<feature type="domain" description="HTH luxR-type" evidence="22">
    <location>
        <begin position="525"/>
        <end position="590"/>
    </location>
</feature>
<dbReference type="Pfam" id="PF00196">
    <property type="entry name" value="GerE"/>
    <property type="match status" value="1"/>
</dbReference>
<dbReference type="PRINTS" id="PR00079">
    <property type="entry name" value="G6PDHDRGNASE"/>
</dbReference>
<dbReference type="Gene3D" id="3.40.50.300">
    <property type="entry name" value="P-loop containing nucleotide triphosphate hydrolases"/>
    <property type="match status" value="1"/>
</dbReference>
<evidence type="ECO:0000256" key="21">
    <source>
        <dbReference type="SAM" id="Phobius"/>
    </source>
</evidence>
<keyword evidence="8" id="KW-0597">Phosphoprotein</keyword>
<keyword evidence="25" id="KW-1185">Reference proteome</keyword>
<dbReference type="InterPro" id="IPR027417">
    <property type="entry name" value="P-loop_NTPase"/>
</dbReference>
<dbReference type="InterPro" id="IPR000792">
    <property type="entry name" value="Tscrpt_reg_LuxR_C"/>
</dbReference>
<dbReference type="Gene3D" id="3.40.109.10">
    <property type="entry name" value="NADH Oxidase"/>
    <property type="match status" value="1"/>
</dbReference>
<evidence type="ECO:0000259" key="24">
    <source>
        <dbReference type="PROSITE" id="PS50893"/>
    </source>
</evidence>
<dbReference type="CDD" id="cd16917">
    <property type="entry name" value="HATPase_UhpB-NarQ-NarX-like"/>
    <property type="match status" value="1"/>
</dbReference>
<dbReference type="NCBIfam" id="NF009492">
    <property type="entry name" value="PRK12853.1-3"/>
    <property type="match status" value="1"/>
</dbReference>
<dbReference type="Proteomes" id="UP000887540">
    <property type="component" value="Unplaced"/>
</dbReference>
<feature type="region of interest" description="Disordered" evidence="20">
    <location>
        <begin position="1632"/>
        <end position="1656"/>
    </location>
</feature>
<dbReference type="InterPro" id="IPR058245">
    <property type="entry name" value="NreC/VraR/RcsB-like_REC"/>
</dbReference>
<dbReference type="Gene3D" id="1.20.5.1930">
    <property type="match status" value="1"/>
</dbReference>
<evidence type="ECO:0000256" key="16">
    <source>
        <dbReference type="ARBA" id="ARBA00023136"/>
    </source>
</evidence>
<dbReference type="SMART" id="SM00448">
    <property type="entry name" value="REC"/>
    <property type="match status" value="1"/>
</dbReference>
<evidence type="ECO:0000313" key="26">
    <source>
        <dbReference type="WBParaSite" id="ACRNAN_scaffold945.g32838.t1"/>
    </source>
</evidence>
<dbReference type="InterPro" id="IPR011006">
    <property type="entry name" value="CheY-like_superfamily"/>
</dbReference>
<comment type="pathway">
    <text evidence="3">Carbohydrate degradation; pentose phosphate pathway; D-ribulose 5-phosphate from D-glucose 6-phosphate (oxidative stage): step 1/3.</text>
</comment>
<dbReference type="SUPFAM" id="SSF55347">
    <property type="entry name" value="Glyceraldehyde-3-phosphate dehydrogenase-like, C-terminal domain"/>
    <property type="match status" value="1"/>
</dbReference>
<dbReference type="PROSITE" id="PS50043">
    <property type="entry name" value="HTH_LUXR_2"/>
    <property type="match status" value="1"/>
</dbReference>
<feature type="transmembrane region" description="Helical" evidence="21">
    <location>
        <begin position="98"/>
        <end position="114"/>
    </location>
</feature>
<comment type="catalytic activity">
    <reaction evidence="18">
        <text>D-glucose 6-phosphate + NADP(+) = 6-phospho-D-glucono-1,5-lactone + NADPH + H(+)</text>
        <dbReference type="Rhea" id="RHEA:15841"/>
        <dbReference type="ChEBI" id="CHEBI:15378"/>
        <dbReference type="ChEBI" id="CHEBI:57783"/>
        <dbReference type="ChEBI" id="CHEBI:57955"/>
        <dbReference type="ChEBI" id="CHEBI:58349"/>
        <dbReference type="ChEBI" id="CHEBI:61548"/>
        <dbReference type="EC" id="1.1.1.49"/>
    </reaction>
    <physiologicalReaction direction="left-to-right" evidence="18">
        <dbReference type="Rhea" id="RHEA:15842"/>
    </physiologicalReaction>
</comment>
<reference evidence="26" key="1">
    <citation type="submission" date="2022-11" db="UniProtKB">
        <authorList>
            <consortium name="WormBaseParasite"/>
        </authorList>
    </citation>
    <scope>IDENTIFICATION</scope>
</reference>
<dbReference type="InterPro" id="IPR025302">
    <property type="entry name" value="DrrA1/2-like_C"/>
</dbReference>
<dbReference type="PROSITE" id="PS50893">
    <property type="entry name" value="ABC_TRANSPORTER_2"/>
    <property type="match status" value="1"/>
</dbReference>
<feature type="compositionally biased region" description="Basic and acidic residues" evidence="20">
    <location>
        <begin position="1642"/>
        <end position="1656"/>
    </location>
</feature>
<dbReference type="PROSITE" id="PS50110">
    <property type="entry name" value="RESPONSE_REGULATORY"/>
    <property type="match status" value="1"/>
</dbReference>
<dbReference type="SUPFAM" id="SSF52540">
    <property type="entry name" value="P-loop containing nucleoside triphosphate hydrolases"/>
    <property type="match status" value="1"/>
</dbReference>
<dbReference type="Pfam" id="PF00005">
    <property type="entry name" value="ABC_tran"/>
    <property type="match status" value="1"/>
</dbReference>
<evidence type="ECO:0000256" key="5">
    <source>
        <dbReference type="ARBA" id="ARBA00020444"/>
    </source>
</evidence>
<dbReference type="EC" id="1.1.1.49" evidence="4"/>
<comment type="subcellular location">
    <subcellularLocation>
        <location evidence="2">Membrane</location>
        <topology evidence="2">Multi-pass membrane protein</topology>
    </subcellularLocation>
</comment>
<evidence type="ECO:0000256" key="10">
    <source>
        <dbReference type="ARBA" id="ARBA00022741"/>
    </source>
</evidence>
<evidence type="ECO:0000256" key="18">
    <source>
        <dbReference type="ARBA" id="ARBA00047696"/>
    </source>
</evidence>
<evidence type="ECO:0000259" key="23">
    <source>
        <dbReference type="PROSITE" id="PS50110"/>
    </source>
</evidence>
<evidence type="ECO:0000256" key="4">
    <source>
        <dbReference type="ARBA" id="ARBA00013019"/>
    </source>
</evidence>
<dbReference type="InterPro" id="IPR016032">
    <property type="entry name" value="Sig_transdc_resp-reg_C-effctor"/>
</dbReference>
<dbReference type="InterPro" id="IPR029479">
    <property type="entry name" value="Nitroreductase"/>
</dbReference>
<dbReference type="InterPro" id="IPR011712">
    <property type="entry name" value="Sig_transdc_His_kin_sub3_dim/P"/>
</dbReference>
<dbReference type="SUPFAM" id="SSF51735">
    <property type="entry name" value="NAD(P)-binding Rossmann-fold domains"/>
    <property type="match status" value="1"/>
</dbReference>
<feature type="transmembrane region" description="Helical" evidence="21">
    <location>
        <begin position="121"/>
        <end position="139"/>
    </location>
</feature>
<evidence type="ECO:0000313" key="25">
    <source>
        <dbReference type="Proteomes" id="UP000887540"/>
    </source>
</evidence>
<feature type="transmembrane region" description="Helical" evidence="21">
    <location>
        <begin position="1133"/>
        <end position="1151"/>
    </location>
</feature>
<feature type="transmembrane region" description="Helical" evidence="21">
    <location>
        <begin position="159"/>
        <end position="181"/>
    </location>
</feature>
<dbReference type="InterPro" id="IPR000415">
    <property type="entry name" value="Nitroreductase-like"/>
</dbReference>
<keyword evidence="17" id="KW-0119">Carbohydrate metabolism</keyword>
<evidence type="ECO:0000256" key="12">
    <source>
        <dbReference type="ARBA" id="ARBA00022857"/>
    </source>
</evidence>
<dbReference type="InterPro" id="IPR013525">
    <property type="entry name" value="ABC2_TM"/>
</dbReference>
<evidence type="ECO:0000256" key="7">
    <source>
        <dbReference type="ARBA" id="ARBA00022526"/>
    </source>
</evidence>
<keyword evidence="6" id="KW-0813">Transport</keyword>
<proteinExistence type="predicted"/>
<protein>
    <recommendedName>
        <fullName evidence="5">Glucose-6-phosphate 1-dehydrogenase</fullName>
        <ecNumber evidence="4">1.1.1.49</ecNumber>
    </recommendedName>
</protein>
<evidence type="ECO:0000256" key="1">
    <source>
        <dbReference type="ARBA" id="ARBA00002914"/>
    </source>
</evidence>
<keyword evidence="10" id="KW-0547">Nucleotide-binding</keyword>
<feature type="transmembrane region" description="Helical" evidence="21">
    <location>
        <begin position="1010"/>
        <end position="1032"/>
    </location>
</feature>
<dbReference type="SUPFAM" id="SSF52172">
    <property type="entry name" value="CheY-like"/>
    <property type="match status" value="1"/>
</dbReference>
<keyword evidence="7" id="KW-0313">Glucose metabolism</keyword>
<dbReference type="SMART" id="SM00421">
    <property type="entry name" value="HTH_LUXR"/>
    <property type="match status" value="1"/>
</dbReference>
<dbReference type="CDD" id="cd06170">
    <property type="entry name" value="LuxR_C_like"/>
    <property type="match status" value="1"/>
</dbReference>
<feature type="transmembrane region" description="Helical" evidence="21">
    <location>
        <begin position="1066"/>
        <end position="1087"/>
    </location>
</feature>
<dbReference type="GO" id="GO:0016887">
    <property type="term" value="F:ATP hydrolysis activity"/>
    <property type="evidence" value="ECO:0007669"/>
    <property type="project" value="InterPro"/>
</dbReference>
<dbReference type="GO" id="GO:0009051">
    <property type="term" value="P:pentose-phosphate shunt, oxidative branch"/>
    <property type="evidence" value="ECO:0007669"/>
    <property type="project" value="TreeGrafter"/>
</dbReference>
<comment type="caution">
    <text evidence="19">Lacks conserved residue(s) required for the propagation of feature annotation.</text>
</comment>
<dbReference type="PRINTS" id="PR00038">
    <property type="entry name" value="HTHLUXR"/>
</dbReference>
<feature type="region of interest" description="Disordered" evidence="20">
    <location>
        <begin position="2363"/>
        <end position="2413"/>
    </location>
</feature>
<dbReference type="GO" id="GO:0005524">
    <property type="term" value="F:ATP binding"/>
    <property type="evidence" value="ECO:0007669"/>
    <property type="project" value="UniProtKB-KW"/>
</dbReference>
<evidence type="ECO:0000256" key="17">
    <source>
        <dbReference type="ARBA" id="ARBA00023277"/>
    </source>
</evidence>
<dbReference type="GO" id="GO:0004345">
    <property type="term" value="F:glucose-6-phosphate dehydrogenase activity"/>
    <property type="evidence" value="ECO:0007669"/>
    <property type="project" value="UniProtKB-EC"/>
</dbReference>
<dbReference type="InterPro" id="IPR017871">
    <property type="entry name" value="ABC_transporter-like_CS"/>
</dbReference>
<dbReference type="Pfam" id="PF00479">
    <property type="entry name" value="G6PD_N"/>
    <property type="match status" value="1"/>
</dbReference>
<evidence type="ECO:0000256" key="11">
    <source>
        <dbReference type="ARBA" id="ARBA00022840"/>
    </source>
</evidence>
<dbReference type="SMART" id="SM00382">
    <property type="entry name" value="AAA"/>
    <property type="match status" value="1"/>
</dbReference>
<dbReference type="SUPFAM" id="SSF46894">
    <property type="entry name" value="C-terminal effector domain of the bipartite response regulators"/>
    <property type="match status" value="1"/>
</dbReference>
<dbReference type="Gene3D" id="3.30.360.10">
    <property type="entry name" value="Dihydrodipicolinate Reductase, domain 2"/>
    <property type="match status" value="1"/>
</dbReference>
<keyword evidence="16 21" id="KW-0472">Membrane</keyword>
<sequence>MSPLPPLLRPLPLGRREQRVDLVIAAGVFVLALVSVALSAIGGLWGAAQAPLAVGIAYAAVLAAPLALRRRWPGIVTAIVSAAYFVAVTAHIPEVLVGNIAVFLAFYSIGAWTPNRRRANLVRAAIVVAMFAWLVVSMFEAATTATSTDVPQGVALSPAIAQVLLSVLINVLYFGAAWGFGDRAWTAGVQRRVLEERTAELEREREVTASQAVALERVRIARELHDVVAHHVSLMGVQAGVARTVMASDPALATTSLTQVEGSARSALAELRQLLETLRTSPDADAAPQPSLSLDAIETLVTNAAAAGLPTTLTTVGAPCEVPDLVQVNLVRIAQEALTNARRHGGHDATADVRLRFEADAVELEVANTGRVAASVTPGLGMVGMRERVTVSGGTLELIPRTGGGFIVRARMPDMDGLEATRLLTADPVVEARVLVVTTFDRDDYLFQALDAGASGFLLKNAGPEEIVRAVRAVAAGDALLAPEVTRRVIERFAAASAGHPPVTAARPAGAAVVVAPAEPATTDDAHLEPALTDRERDVLRLMTDALSNAEIAARLYIGEATVKTHVSNVLRALGARDRVQAIGVTKSYGGRRVLDGVGFRVTGGALTGFVGGNGAGKTTTMRIALGVLAADGGSVLLDGAPVSRDDRRRFGYMPEERGLYPKMKVGEHIAYLARLHGYGKTDAARQANDLLERLGLGERLGDNIETLSLGNQQRAQIAAALVHDPEVLILDEPFSGLDPLAVDVVAGVLHERAQRGAAVLFSSHQLDVVERLCDELVIIAGGTIRAAGTRAELRAQHEAHRFELVSATDAGWLRGEPGVTVVEFAGGHAVFDVDDDQTAQRVLRRAVELGGREMTRLHPAAPSAAQGVWLVAEREIGSRLRSKAFVISTLILFAIALGGVIWGGFAAKNVSDTKVAVTAETATVVAGLPGLEVTTAATTEAALAAVRDGDVKAAIVPSADVPGAAASTSPFPYTVVGDQDVPQSLVAQLSATPQVHLLDPPSTDGMLRYFAAIGFGVVFLMAASTFGGTIAQSVVEEKQTRVVELLISAIPVRVLLAGKVIGNTILAMAQILVLAAIAIVGLSITGQDAVLTGLGAPIVWFAVFFLFGFILLASLFAAAGSMVSRQEDIGSTTFPLTMLVMLPYFLVIFFNDNPVVLAVMSYVPFSAPVAMPLRLYLGTAQVGERLRGVPGLALVRGVVLLRQQPEIVRRPRGGRHQTLRVGAPAGVGVLLDEPEAARQERVLRTGEPVHPARGAVAPHEAVGHEVAFDAGDGGDHARIVVRAESDLSEDQQRGIHLVGAVVLGEMTVGCHALRGDLRGQVVAQPAPVRDGAAQPRALGRGHRPIERRPQHRAGVGEAARFAADLPDAVVGPVEAHLGAAHERELQRPRVLGLGEARLPGQLQRDHHLADDVGLELGDGAVADAHGRRPLVARETRELALGEVALARDAVHDLHLRGVAGDGAQQPQPPVVGGLDEPVRDERLQRQRRVAQPHVAVVPVAGAAELLRQRRGRGGHDAAGVGVAEGAQHEQRADHLGPVRTVVRDVVRPVLPAGAGRDERRVDVDRLGTVAERMRPRQREVMRAARVDRYGAAMHVVARLETDAPHGHPVGAGRRVQLGHRTVELAHPRDRPGIVETQPQRGLERHPARQADDAPHDVDAMWPHRHELVHLGDTRRRLPPGDEHEGVAVVAAGDGRRAVDGTQGPVAVLLSAQQSAEHRRGIPSRVTDERTLVILGATGDLTSRLLLPALAQLLDAEPDTKVRLVGAGMDAETDRAWRSRVKAAFGEGVGAAASAVVKATRYVQCDITATKDLTALLADAGERPVLYFAVPPAVAAAACRALTGVTLPAETILALEKPFGTDQHSAEQLNAVLAQLLPEQQIFRVDHFLGRSMVLNMLGVRFANRVFEPVWSSENVASVTIRYDESLGLEGRAGYYDKAGALEDMIQSHLLQVLAFVAMEPPATLDERDLRDATGAALRATHVWDDNAVHSSRRARYTAGTIDGTALPNYVDEPGVDPSRGTETLAEAVFEVRTARWEGVPFTLRSGKAMSARLAEVVLRFKPVHHLPTGFSGEEQGSVLRFSLGPDVFCLDLNVNGAADPFSLSRATMHAELGEGALKAYAEVLSSILSGDAALAVRGDAAEECWRIVQPVLDAWRRGDVPLDEYPAGSTGPDGAPKRQRALAAREHGQHVAGGVAEPGDVGAPAPHDALRIGRHLVVGIDLRLDAAGTQVVDRGIHVVDREVHDREARRLVVGFRVREHPAAGGQCDVEEAHRVHLDVEPQRVAVEDPSRLDVVDAESAERPFGPLDEHPVGIGPDVQSRREHDPADHDRHVDLADALLRGLSRVRAERLHAQVEAADRLTVTDRAEHDDARPPVRDGGCRNEVADERRLQRPSPVDDEHRPVAGRRERRLHEGVVAVAADRSHRPVERGAPADVLERHRQRIQVVAALVVEVGRRDGHDPTIADPSVSVNDNLCVPGNTSSRHAVGCTGPTTSRAIRFRGADMSQSIAHPALIEAPVLDVFAERWSTRIFDATAVIDEDALRSVLEAARWAPSASNTQPWHFIVGRRGTDTHAKLFDGLLDFNQAWAGTASVLIAFVTETERDGRALPWSEYDLGQSAAFLTVQAHAEGLATHQMGGIDRAKLRAAFDLPATYEPVSIMAVGTLGDPQLASEQLREREAAPRVRNSLEGILIAND</sequence>
<dbReference type="Pfam" id="PF00881">
    <property type="entry name" value="Nitroreductase"/>
    <property type="match status" value="1"/>
</dbReference>
<accession>A0A914EM92</accession>
<dbReference type="GO" id="GO:0003677">
    <property type="term" value="F:DNA binding"/>
    <property type="evidence" value="ECO:0007669"/>
    <property type="project" value="UniProtKB-KW"/>
</dbReference>
<organism evidence="25 26">
    <name type="scientific">Acrobeloides nanus</name>
    <dbReference type="NCBI Taxonomy" id="290746"/>
    <lineage>
        <taxon>Eukaryota</taxon>
        <taxon>Metazoa</taxon>
        <taxon>Ecdysozoa</taxon>
        <taxon>Nematoda</taxon>
        <taxon>Chromadorea</taxon>
        <taxon>Rhabditida</taxon>
        <taxon>Tylenchina</taxon>
        <taxon>Cephalobomorpha</taxon>
        <taxon>Cephaloboidea</taxon>
        <taxon>Cephalobidae</taxon>
        <taxon>Acrobeloides</taxon>
    </lineage>
</organism>
<evidence type="ECO:0000256" key="20">
    <source>
        <dbReference type="SAM" id="MobiDB-lite"/>
    </source>
</evidence>
<name>A0A914EM92_9BILA</name>
<dbReference type="SUPFAM" id="SSF55469">
    <property type="entry name" value="FMN-dependent nitroreductase-like"/>
    <property type="match status" value="1"/>
</dbReference>
<dbReference type="Pfam" id="PF23539">
    <property type="entry name" value="DUF7134"/>
    <property type="match status" value="1"/>
</dbReference>
<dbReference type="InterPro" id="IPR003593">
    <property type="entry name" value="AAA+_ATPase"/>
</dbReference>
<dbReference type="Pfam" id="PF00072">
    <property type="entry name" value="Response_reg"/>
    <property type="match status" value="1"/>
</dbReference>
<dbReference type="GO" id="GO:0005829">
    <property type="term" value="C:cytosol"/>
    <property type="evidence" value="ECO:0007669"/>
    <property type="project" value="TreeGrafter"/>
</dbReference>
<dbReference type="CDD" id="cd17535">
    <property type="entry name" value="REC_NarL-like"/>
    <property type="match status" value="1"/>
</dbReference>
<feature type="transmembrane region" description="Helical" evidence="21">
    <location>
        <begin position="75"/>
        <end position="92"/>
    </location>
</feature>
<dbReference type="SUPFAM" id="SSF55874">
    <property type="entry name" value="ATPase domain of HSP90 chaperone/DNA topoisomerase II/histidine kinase"/>
    <property type="match status" value="1"/>
</dbReference>
<evidence type="ECO:0000256" key="19">
    <source>
        <dbReference type="PROSITE-ProRule" id="PRU00169"/>
    </source>
</evidence>
<evidence type="ECO:0000256" key="3">
    <source>
        <dbReference type="ARBA" id="ARBA00004937"/>
    </source>
</evidence>
<comment type="function">
    <text evidence="1">Cytosolic glucose-6-phosphate dehydrogenase that catalyzes the first and rate-limiting step of the oxidative branch within the pentose phosphate pathway/shunt, an alternative route to glycolysis for the dissimilation of carbohydrates and a major source of reducing power and metabolic intermediates for fatty acid and nucleic acid biosynthetic processes.</text>
</comment>
<feature type="region of interest" description="Disordered" evidence="20">
    <location>
        <begin position="2301"/>
        <end position="2330"/>
    </location>
</feature>
<keyword evidence="15" id="KW-0238">DNA-binding</keyword>
<dbReference type="Pfam" id="PF07730">
    <property type="entry name" value="HisKA_3"/>
    <property type="match status" value="1"/>
</dbReference>
<dbReference type="PROSITE" id="PS00211">
    <property type="entry name" value="ABC_TRANSPORTER_1"/>
    <property type="match status" value="1"/>
</dbReference>
<feature type="compositionally biased region" description="Basic and acidic residues" evidence="20">
    <location>
        <begin position="2320"/>
        <end position="2330"/>
    </location>
</feature>
<feature type="transmembrane region" description="Helical" evidence="21">
    <location>
        <begin position="885"/>
        <end position="906"/>
    </location>
</feature>
<evidence type="ECO:0000259" key="22">
    <source>
        <dbReference type="PROSITE" id="PS50043"/>
    </source>
</evidence>
<evidence type="ECO:0000256" key="6">
    <source>
        <dbReference type="ARBA" id="ARBA00022448"/>
    </source>
</evidence>
<feature type="domain" description="Response regulatory" evidence="23">
    <location>
        <begin position="362"/>
        <end position="475"/>
    </location>
</feature>
<evidence type="ECO:0000256" key="14">
    <source>
        <dbReference type="ARBA" id="ARBA00023002"/>
    </source>
</evidence>
<dbReference type="InterPro" id="IPR022675">
    <property type="entry name" value="G6P_DH_C"/>
</dbReference>
<keyword evidence="9 21" id="KW-0812">Transmembrane</keyword>
<evidence type="ECO:0000256" key="9">
    <source>
        <dbReference type="ARBA" id="ARBA00022692"/>
    </source>
</evidence>
<dbReference type="Gene3D" id="3.30.565.10">
    <property type="entry name" value="Histidine kinase-like ATPase, C-terminal domain"/>
    <property type="match status" value="1"/>
</dbReference>
<dbReference type="CDD" id="cd02138">
    <property type="entry name" value="TdsD-like"/>
    <property type="match status" value="1"/>
</dbReference>
<dbReference type="GO" id="GO:0140616">
    <property type="term" value="F:iodotyrosine deiodinase activity"/>
    <property type="evidence" value="ECO:0007669"/>
    <property type="project" value="UniProtKB-ARBA"/>
</dbReference>
<dbReference type="GO" id="GO:0016020">
    <property type="term" value="C:membrane"/>
    <property type="evidence" value="ECO:0007669"/>
    <property type="project" value="UniProtKB-SubCell"/>
</dbReference>
<feature type="transmembrane region" description="Helical" evidence="21">
    <location>
        <begin position="20"/>
        <end position="41"/>
    </location>
</feature>
<feature type="domain" description="ABC transporter" evidence="24">
    <location>
        <begin position="580"/>
        <end position="807"/>
    </location>
</feature>
<dbReference type="GO" id="GO:0140359">
    <property type="term" value="F:ABC-type transporter activity"/>
    <property type="evidence" value="ECO:0007669"/>
    <property type="project" value="InterPro"/>
</dbReference>
<dbReference type="PANTHER" id="PTHR23429:SF0">
    <property type="entry name" value="GLUCOSE-6-PHOSPHATE 1-DEHYDROGENASE"/>
    <property type="match status" value="1"/>
</dbReference>
<dbReference type="InterPro" id="IPR001789">
    <property type="entry name" value="Sig_transdc_resp-reg_receiver"/>
</dbReference>
<keyword evidence="14" id="KW-0560">Oxidoreductase</keyword>
<evidence type="ECO:0000256" key="2">
    <source>
        <dbReference type="ARBA" id="ARBA00004141"/>
    </source>
</evidence>
<feature type="transmembrane region" description="Helical" evidence="21">
    <location>
        <begin position="47"/>
        <end position="68"/>
    </location>
</feature>
<dbReference type="Gene3D" id="3.40.50.720">
    <property type="entry name" value="NAD(P)-binding Rossmann-like Domain"/>
    <property type="match status" value="1"/>
</dbReference>
<dbReference type="GO" id="GO:0050661">
    <property type="term" value="F:NADP binding"/>
    <property type="evidence" value="ECO:0007669"/>
    <property type="project" value="InterPro"/>
</dbReference>
<dbReference type="GO" id="GO:0000155">
    <property type="term" value="F:phosphorelay sensor kinase activity"/>
    <property type="evidence" value="ECO:0007669"/>
    <property type="project" value="InterPro"/>
</dbReference>
<evidence type="ECO:0000256" key="8">
    <source>
        <dbReference type="ARBA" id="ARBA00022553"/>
    </source>
</evidence>
<dbReference type="GO" id="GO:0006355">
    <property type="term" value="P:regulation of DNA-templated transcription"/>
    <property type="evidence" value="ECO:0007669"/>
    <property type="project" value="InterPro"/>
</dbReference>
<dbReference type="InterPro" id="IPR055558">
    <property type="entry name" value="DUF7134"/>
</dbReference>
<dbReference type="InterPro" id="IPR022674">
    <property type="entry name" value="G6P_DH_NAD-bd"/>
</dbReference>
<dbReference type="InterPro" id="IPR036291">
    <property type="entry name" value="NAD(P)-bd_dom_sf"/>
</dbReference>
<dbReference type="Gene3D" id="3.40.50.2300">
    <property type="match status" value="1"/>
</dbReference>
<dbReference type="WBParaSite" id="ACRNAN_scaffold945.g32838.t1">
    <property type="protein sequence ID" value="ACRNAN_scaffold945.g32838.t1"/>
    <property type="gene ID" value="ACRNAN_scaffold945.g32838"/>
</dbReference>
<dbReference type="GO" id="GO:0046983">
    <property type="term" value="F:protein dimerization activity"/>
    <property type="evidence" value="ECO:0007669"/>
    <property type="project" value="InterPro"/>
</dbReference>
<dbReference type="GO" id="GO:0006006">
    <property type="term" value="P:glucose metabolic process"/>
    <property type="evidence" value="ECO:0007669"/>
    <property type="project" value="UniProtKB-KW"/>
</dbReference>
<dbReference type="Pfam" id="PF02781">
    <property type="entry name" value="G6PD_C"/>
    <property type="match status" value="1"/>
</dbReference>